<comment type="caution">
    <text evidence="1">The sequence shown here is derived from an EMBL/GenBank/DDBJ whole genome shotgun (WGS) entry which is preliminary data.</text>
</comment>
<gene>
    <name evidence="1" type="ORF">RMCC_1795</name>
</gene>
<dbReference type="EMBL" id="BCSY01000035">
    <property type="protein sequence ID" value="GAS94829.1"/>
    <property type="molecule type" value="Genomic_DNA"/>
</dbReference>
<keyword evidence="2" id="KW-1185">Reference proteome</keyword>
<sequence length="114" mass="12814">MQVVVKPTARQHSVTDAEIRSVIEHFITRYPINAAFDPTANAYMYVGRIGGEPWIEVATEETERVEVFHAMLLTKAVAEDLFRISRGSLDLRGMLSGQRPYVGPQTEPIDWPLG</sequence>
<dbReference type="AlphaFoldDB" id="A0A100WAH9"/>
<reference evidence="2" key="2">
    <citation type="submission" date="2016-02" db="EMBL/GenBank/DDBJ databases">
        <title>Draft genome sequence of five rapidly growing Mycobacterium species.</title>
        <authorList>
            <person name="Katahira K."/>
            <person name="Gotou Y."/>
            <person name="Iida K."/>
            <person name="Ogura Y."/>
            <person name="Hayashi T."/>
        </authorList>
    </citation>
    <scope>NUCLEOTIDE SEQUENCE [LARGE SCALE GENOMIC DNA]</scope>
    <source>
        <strain evidence="2">JCM15298</strain>
    </source>
</reference>
<dbReference type="Proteomes" id="UP000069443">
    <property type="component" value="Unassembled WGS sequence"/>
</dbReference>
<name>A0A100WAH9_MYCCR</name>
<dbReference type="STRING" id="228230.RMCC_1795"/>
<proteinExistence type="predicted"/>
<evidence type="ECO:0000313" key="2">
    <source>
        <dbReference type="Proteomes" id="UP000069443"/>
    </source>
</evidence>
<protein>
    <submittedName>
        <fullName evidence="1">Uncharacterized protein</fullName>
    </submittedName>
</protein>
<reference evidence="2" key="1">
    <citation type="journal article" date="2016" name="Genome Announc.">
        <title>Draft Genome Sequences of Five Rapidly Growing Mycobacterium Species, M. thermoresistibile, M. fortuitum subsp. acetamidolyticum, M. canariasense, M. brisbanense, and M. novocastrense.</title>
        <authorList>
            <person name="Katahira K."/>
            <person name="Ogura Y."/>
            <person name="Gotoh Y."/>
            <person name="Hayashi T."/>
        </authorList>
    </citation>
    <scope>NUCLEOTIDE SEQUENCE [LARGE SCALE GENOMIC DNA]</scope>
    <source>
        <strain evidence="2">JCM15298</strain>
    </source>
</reference>
<dbReference type="RefSeq" id="WP_062656035.1">
    <property type="nucleotide sequence ID" value="NZ_BCSY01000035.1"/>
</dbReference>
<accession>A0A100WAH9</accession>
<organism evidence="1 2">
    <name type="scientific">Mycolicibacterium canariasense</name>
    <name type="common">Mycobacterium canariasense</name>
    <dbReference type="NCBI Taxonomy" id="228230"/>
    <lineage>
        <taxon>Bacteria</taxon>
        <taxon>Bacillati</taxon>
        <taxon>Actinomycetota</taxon>
        <taxon>Actinomycetes</taxon>
        <taxon>Mycobacteriales</taxon>
        <taxon>Mycobacteriaceae</taxon>
        <taxon>Mycolicibacterium</taxon>
    </lineage>
</organism>
<dbReference type="OrthoDB" id="4742748at2"/>
<evidence type="ECO:0000313" key="1">
    <source>
        <dbReference type="EMBL" id="GAS94829.1"/>
    </source>
</evidence>